<dbReference type="Ensembl" id="ENSCSAVT00000011034.1">
    <property type="protein sequence ID" value="ENSCSAVP00000010903.1"/>
    <property type="gene ID" value="ENSCSAVG00000006387.1"/>
</dbReference>
<proteinExistence type="predicted"/>
<keyword evidence="3" id="KW-1185">Reference proteome</keyword>
<dbReference type="Proteomes" id="UP000007875">
    <property type="component" value="Unassembled WGS sequence"/>
</dbReference>
<dbReference type="PANTHER" id="PTHR16165:SF5">
    <property type="entry name" value="NXPE FAMILY MEMBER 3"/>
    <property type="match status" value="1"/>
</dbReference>
<evidence type="ECO:0000259" key="1">
    <source>
        <dbReference type="Pfam" id="PF24536"/>
    </source>
</evidence>
<dbReference type="AlphaFoldDB" id="H2YZZ1"/>
<dbReference type="InParanoid" id="H2YZZ1"/>
<dbReference type="GeneTree" id="ENSGT00950000182866"/>
<name>H2YZZ1_CIOSA</name>
<dbReference type="SUPFAM" id="SSF52266">
    <property type="entry name" value="SGNH hydrolase"/>
    <property type="match status" value="1"/>
</dbReference>
<reference evidence="2" key="3">
    <citation type="submission" date="2025-09" db="UniProtKB">
        <authorList>
            <consortium name="Ensembl"/>
        </authorList>
    </citation>
    <scope>IDENTIFICATION</scope>
</reference>
<dbReference type="OMA" id="TREMHSD"/>
<reference evidence="3" key="1">
    <citation type="submission" date="2003-08" db="EMBL/GenBank/DDBJ databases">
        <authorList>
            <person name="Birren B."/>
            <person name="Nusbaum C."/>
            <person name="Abebe A."/>
            <person name="Abouelleil A."/>
            <person name="Adekoya E."/>
            <person name="Ait-zahra M."/>
            <person name="Allen N."/>
            <person name="Allen T."/>
            <person name="An P."/>
            <person name="Anderson M."/>
            <person name="Anderson S."/>
            <person name="Arachchi H."/>
            <person name="Armbruster J."/>
            <person name="Bachantsang P."/>
            <person name="Baldwin J."/>
            <person name="Barry A."/>
            <person name="Bayul T."/>
            <person name="Blitshsteyn B."/>
            <person name="Bloom T."/>
            <person name="Blye J."/>
            <person name="Boguslavskiy L."/>
            <person name="Borowsky M."/>
            <person name="Boukhgalter B."/>
            <person name="Brunache A."/>
            <person name="Butler J."/>
            <person name="Calixte N."/>
            <person name="Calvo S."/>
            <person name="Camarata J."/>
            <person name="Campo K."/>
            <person name="Chang J."/>
            <person name="Cheshatsang Y."/>
            <person name="Citroen M."/>
            <person name="Collymore A."/>
            <person name="Considine T."/>
            <person name="Cook A."/>
            <person name="Cooke P."/>
            <person name="Corum B."/>
            <person name="Cuomo C."/>
            <person name="David R."/>
            <person name="Dawoe T."/>
            <person name="Degray S."/>
            <person name="Dodge S."/>
            <person name="Dooley K."/>
            <person name="Dorje P."/>
            <person name="Dorjee K."/>
            <person name="Dorris L."/>
            <person name="Duffey N."/>
            <person name="Dupes A."/>
            <person name="Elkins T."/>
            <person name="Engels R."/>
            <person name="Erickson J."/>
            <person name="Farina A."/>
            <person name="Faro S."/>
            <person name="Ferreira P."/>
            <person name="Fischer H."/>
            <person name="Fitzgerald M."/>
            <person name="Foley K."/>
            <person name="Gage D."/>
            <person name="Galagan J."/>
            <person name="Gearin G."/>
            <person name="Gnerre S."/>
            <person name="Gnirke A."/>
            <person name="Goyette A."/>
            <person name="Graham J."/>
            <person name="Grandbois E."/>
            <person name="Gyaltsen K."/>
            <person name="Hafez N."/>
            <person name="Hagopian D."/>
            <person name="Hagos B."/>
            <person name="Hall J."/>
            <person name="Hatcher B."/>
            <person name="Heller A."/>
            <person name="Higgins H."/>
            <person name="Honan T."/>
            <person name="Horn A."/>
            <person name="Houde N."/>
            <person name="Hughes L."/>
            <person name="Hulme W."/>
            <person name="Husby E."/>
            <person name="Iliev I."/>
            <person name="Jaffe D."/>
            <person name="Jones C."/>
            <person name="Kamal M."/>
            <person name="Kamat A."/>
            <person name="Kamvysselis M."/>
            <person name="Karlsson E."/>
            <person name="Kells C."/>
            <person name="Kieu A."/>
            <person name="Kisner P."/>
            <person name="Kodira C."/>
            <person name="Kulbokas E."/>
            <person name="Labutti K."/>
            <person name="Lama D."/>
            <person name="Landers T."/>
            <person name="Leger J."/>
            <person name="Levine S."/>
            <person name="Lewis D."/>
            <person name="Lewis T."/>
            <person name="Lindblad-toh K."/>
            <person name="Liu X."/>
            <person name="Lokyitsang T."/>
            <person name="Lokyitsang Y."/>
            <person name="Lucien O."/>
            <person name="Lui A."/>
            <person name="Ma L.J."/>
            <person name="Mabbitt R."/>
            <person name="Macdonald J."/>
            <person name="Maclean C."/>
            <person name="Major J."/>
            <person name="Manning J."/>
            <person name="Marabella R."/>
            <person name="Maru K."/>
            <person name="Matthews C."/>
            <person name="Mauceli E."/>
            <person name="Mccarthy M."/>
            <person name="Mcdonough S."/>
            <person name="Mcghee T."/>
            <person name="Meldrim J."/>
            <person name="Meneus L."/>
            <person name="Mesirov J."/>
            <person name="Mihalev A."/>
            <person name="Mihova T."/>
            <person name="Mikkelsen T."/>
            <person name="Mlenga V."/>
            <person name="Moru K."/>
            <person name="Mozes J."/>
            <person name="Mulrain L."/>
            <person name="Munson G."/>
            <person name="Naylor J."/>
            <person name="Newes C."/>
            <person name="Nguyen C."/>
            <person name="Nguyen N."/>
            <person name="Nguyen T."/>
            <person name="Nicol R."/>
            <person name="Nielsen C."/>
            <person name="Nizzari M."/>
            <person name="Norbu C."/>
            <person name="Norbu N."/>
            <person name="O'donnell P."/>
            <person name="Okoawo O."/>
            <person name="O'leary S."/>
            <person name="Omotosho B."/>
            <person name="O'neill K."/>
            <person name="Osman S."/>
            <person name="Parker S."/>
            <person name="Perrin D."/>
            <person name="Phunkhang P."/>
            <person name="Piqani B."/>
            <person name="Purcell S."/>
            <person name="Rachupka T."/>
            <person name="Ramasamy U."/>
            <person name="Rameau R."/>
            <person name="Ray V."/>
            <person name="Raymond C."/>
            <person name="Retta R."/>
            <person name="Richardson S."/>
            <person name="Rise C."/>
            <person name="Rodriguez J."/>
            <person name="Rogers J."/>
            <person name="Rogov P."/>
            <person name="Rutman M."/>
            <person name="Schupbach R."/>
            <person name="Seaman C."/>
            <person name="Settipalli S."/>
            <person name="Sharpe T."/>
            <person name="Sheridan J."/>
            <person name="Sherpa N."/>
            <person name="Shi J."/>
            <person name="Smirnov S."/>
            <person name="Smith C."/>
            <person name="Sougnez C."/>
            <person name="Spencer B."/>
            <person name="Stalker J."/>
            <person name="Stange-thomann N."/>
            <person name="Stavropoulos S."/>
            <person name="Stetson K."/>
            <person name="Stone C."/>
            <person name="Stone S."/>
            <person name="Stubbs M."/>
            <person name="Talamas J."/>
            <person name="Tchuinga P."/>
            <person name="Tenzing P."/>
            <person name="Tesfaye S."/>
            <person name="Theodore J."/>
            <person name="Thoulutsang Y."/>
            <person name="Topham K."/>
            <person name="Towey S."/>
            <person name="Tsamla T."/>
            <person name="Tsomo N."/>
            <person name="Vallee D."/>
            <person name="Vassiliev H."/>
            <person name="Venkataraman V."/>
            <person name="Vinson J."/>
            <person name="Vo A."/>
            <person name="Wade C."/>
            <person name="Wang S."/>
            <person name="Wangchuk T."/>
            <person name="Wangdi T."/>
            <person name="Whittaker C."/>
            <person name="Wilkinson J."/>
            <person name="Wu Y."/>
            <person name="Wyman D."/>
            <person name="Yadav S."/>
            <person name="Yang S."/>
            <person name="Yang X."/>
            <person name="Yeager S."/>
            <person name="Yee E."/>
            <person name="Young G."/>
            <person name="Zainoun J."/>
            <person name="Zembeck L."/>
            <person name="Zimmer A."/>
            <person name="Zody M."/>
            <person name="Lander E."/>
        </authorList>
    </citation>
    <scope>NUCLEOTIDE SEQUENCE [LARGE SCALE GENOMIC DNA]</scope>
</reference>
<sequence>KSFTDWKQFFPELSNALDSYAKLNPLQDEQAFTSPSTTAVVIEESTYLLGDTFKATIYAKDRQNRSKSYGGDFFSLDFFRGLFYSAITPDGIPCVVTDHWNGTYSITAPLVQAASFTLEVLLVSSLEGISELVEFTGTRRDVGYVYVAELESGETVHCNVDISAYPRYAHAESCDYSNPRNQEPWFCTKPASGVCSRITNIVFDQMPDEKPRFSFENETKSKYETMSVIKGSGVDILVSESKATYAPPVLKDCVVKNRKHVRPNGYMWGGRWVSLTCANTLQSVRDTRNCLKDKVVYFFGDSTIRMYSFLLASQLNLRFVGPNSNSIWQNPKTLYNLGYNITTYYRAHGPPLQNPGGPETRPYISDSLDGIRVAGKDTFIIFNIGAHLHKFGPSIFIHRMQGIRDAVLRLLNRFPETRIIYRGLSVLSTPLEWYFYRYDVIVRDIFKDIDNFMFLDFWDLTTVVPQNDYHPPPYLTEIKSLVLFDYLC</sequence>
<evidence type="ECO:0000313" key="2">
    <source>
        <dbReference type="Ensembl" id="ENSCSAVP00000010903.1"/>
    </source>
</evidence>
<dbReference type="PANTHER" id="PTHR16165">
    <property type="entry name" value="NXPE FAMILY MEMBER"/>
    <property type="match status" value="1"/>
</dbReference>
<accession>H2YZZ1</accession>
<organism evidence="2 3">
    <name type="scientific">Ciona savignyi</name>
    <name type="common">Pacific transparent sea squirt</name>
    <dbReference type="NCBI Taxonomy" id="51511"/>
    <lineage>
        <taxon>Eukaryota</taxon>
        <taxon>Metazoa</taxon>
        <taxon>Chordata</taxon>
        <taxon>Tunicata</taxon>
        <taxon>Ascidiacea</taxon>
        <taxon>Phlebobranchia</taxon>
        <taxon>Cionidae</taxon>
        <taxon>Ciona</taxon>
    </lineage>
</organism>
<protein>
    <recommendedName>
        <fullName evidence="1">NXPE C-terminal domain-containing protein</fullName>
    </recommendedName>
</protein>
<feature type="domain" description="NXPE C-terminal" evidence="1">
    <location>
        <begin position="272"/>
        <end position="488"/>
    </location>
</feature>
<evidence type="ECO:0000313" key="3">
    <source>
        <dbReference type="Proteomes" id="UP000007875"/>
    </source>
</evidence>
<dbReference type="Pfam" id="PF24536">
    <property type="entry name" value="NXPE4_C"/>
    <property type="match status" value="1"/>
</dbReference>
<reference evidence="2" key="2">
    <citation type="submission" date="2025-08" db="UniProtKB">
        <authorList>
            <consortium name="Ensembl"/>
        </authorList>
    </citation>
    <scope>IDENTIFICATION</scope>
</reference>
<dbReference type="InterPro" id="IPR057106">
    <property type="entry name" value="NXPE4_C"/>
</dbReference>